<evidence type="ECO:0000313" key="4">
    <source>
        <dbReference type="Proteomes" id="UP000267585"/>
    </source>
</evidence>
<protein>
    <submittedName>
        <fullName evidence="3">DUF1080 domain-containing protein</fullName>
    </submittedName>
</protein>
<dbReference type="Gene3D" id="2.60.120.560">
    <property type="entry name" value="Exo-inulinase, domain 1"/>
    <property type="match status" value="1"/>
</dbReference>
<dbReference type="AlphaFoldDB" id="A0A3S0AL22"/>
<evidence type="ECO:0000256" key="1">
    <source>
        <dbReference type="SAM" id="SignalP"/>
    </source>
</evidence>
<name>A0A3S0AL22_9FLAO</name>
<dbReference type="EMBL" id="RQPJ01000015">
    <property type="protein sequence ID" value="RTE52633.1"/>
    <property type="molecule type" value="Genomic_DNA"/>
</dbReference>
<keyword evidence="1" id="KW-0732">Signal</keyword>
<evidence type="ECO:0000313" key="3">
    <source>
        <dbReference type="EMBL" id="RTE52633.1"/>
    </source>
</evidence>
<feature type="chain" id="PRO_5018695018" evidence="1">
    <location>
        <begin position="24"/>
        <end position="269"/>
    </location>
</feature>
<dbReference type="Pfam" id="PF06439">
    <property type="entry name" value="3keto-disac_hyd"/>
    <property type="match status" value="1"/>
</dbReference>
<dbReference type="OrthoDB" id="9806233at2"/>
<accession>A0A3S0AL22</accession>
<feature type="domain" description="3-keto-alpha-glucoside-1,2-lyase/3-keto-2-hydroxy-glucal hydratase" evidence="2">
    <location>
        <begin position="52"/>
        <end position="266"/>
    </location>
</feature>
<feature type="signal peptide" evidence="1">
    <location>
        <begin position="1"/>
        <end position="23"/>
    </location>
</feature>
<reference evidence="3 4" key="1">
    <citation type="submission" date="2018-11" db="EMBL/GenBank/DDBJ databases">
        <title>Arenibacter aquaticus sp.nov., a marine bacterium isolated from surface seawater in the South China Sea.</title>
        <authorList>
            <person name="Guo J."/>
            <person name="Sun J."/>
        </authorList>
    </citation>
    <scope>NUCLEOTIDE SEQUENCE [LARGE SCALE GENOMIC DNA]</scope>
    <source>
        <strain evidence="3 4">GUO666</strain>
    </source>
</reference>
<dbReference type="Proteomes" id="UP000267585">
    <property type="component" value="Unassembled WGS sequence"/>
</dbReference>
<proteinExistence type="predicted"/>
<gene>
    <name evidence="3" type="ORF">EHW67_15305</name>
</gene>
<dbReference type="GO" id="GO:0016787">
    <property type="term" value="F:hydrolase activity"/>
    <property type="evidence" value="ECO:0007669"/>
    <property type="project" value="InterPro"/>
</dbReference>
<dbReference type="RefSeq" id="WP_126163262.1">
    <property type="nucleotide sequence ID" value="NZ_RQPJ01000015.1"/>
</dbReference>
<evidence type="ECO:0000259" key="2">
    <source>
        <dbReference type="Pfam" id="PF06439"/>
    </source>
</evidence>
<sequence>MSRPFKLSTQVLALALVALCVNCKQTNSKKTAVWNKGNQNEAVLTEMEEKEGWESLFDGVTFQGWRSLGRSQVQDELWKIEAGTIRKLNSEKVPPRPDGMPIEGGDLITEETFDNYELYFEWKVLQGGNTGLKYNVSEDMSQKYGSKYAALGFEYQLLDDSDTLYAGKLKPSQYTGSLYDMIAPKNANVRPAGKFNSSRIVVNDKRVEHWLNGKKVVAYEFGSPRLDSLFRKSKYVDYPGFLEKRKGHIVLQNHKDDAWFRNIKIRRIK</sequence>
<dbReference type="InterPro" id="IPR010496">
    <property type="entry name" value="AL/BT2_dom"/>
</dbReference>
<organism evidence="3 4">
    <name type="scientific">Arenibacter aquaticus</name>
    <dbReference type="NCBI Taxonomy" id="2489054"/>
    <lineage>
        <taxon>Bacteria</taxon>
        <taxon>Pseudomonadati</taxon>
        <taxon>Bacteroidota</taxon>
        <taxon>Flavobacteriia</taxon>
        <taxon>Flavobacteriales</taxon>
        <taxon>Flavobacteriaceae</taxon>
        <taxon>Arenibacter</taxon>
    </lineage>
</organism>
<keyword evidence="4" id="KW-1185">Reference proteome</keyword>
<comment type="caution">
    <text evidence="3">The sequence shown here is derived from an EMBL/GenBank/DDBJ whole genome shotgun (WGS) entry which is preliminary data.</text>
</comment>